<proteinExistence type="predicted"/>
<dbReference type="HOGENOM" id="CLU_000445_92_10_0"/>
<dbReference type="SMART" id="SM00471">
    <property type="entry name" value="HDc"/>
    <property type="match status" value="1"/>
</dbReference>
<dbReference type="RefSeq" id="WP_012580146.1">
    <property type="nucleotide sequence ID" value="NC_011653.1"/>
</dbReference>
<reference evidence="4 5" key="1">
    <citation type="journal article" date="2009" name="J. Bacteriol.">
        <title>The genome of Thermosipho africanus TCF52B: lateral genetic connections to the Firmicutes and Archaea.</title>
        <authorList>
            <person name="Nesboe C.L."/>
            <person name="Bapteste E."/>
            <person name="Curtis B."/>
            <person name="Dahle H."/>
            <person name="Lopez P."/>
            <person name="Macleod D."/>
            <person name="Dlutek M."/>
            <person name="Bowman S."/>
            <person name="Zhaxybayeva O."/>
            <person name="Birkeland N.-K."/>
            <person name="Doolittle W.F."/>
        </authorList>
    </citation>
    <scope>NUCLEOTIDE SEQUENCE [LARGE SCALE GENOMIC DNA]</scope>
    <source>
        <strain evidence="4 5">TCF52B</strain>
    </source>
</reference>
<dbReference type="SUPFAM" id="SSF52172">
    <property type="entry name" value="CheY-like"/>
    <property type="match status" value="1"/>
</dbReference>
<dbReference type="Proteomes" id="UP000002453">
    <property type="component" value="Chromosome"/>
</dbReference>
<evidence type="ECO:0000259" key="2">
    <source>
        <dbReference type="PROSITE" id="PS50110"/>
    </source>
</evidence>
<dbReference type="eggNOG" id="COG3437">
    <property type="taxonomic scope" value="Bacteria"/>
</dbReference>
<evidence type="ECO:0000259" key="3">
    <source>
        <dbReference type="PROSITE" id="PS51832"/>
    </source>
</evidence>
<evidence type="ECO:0000313" key="5">
    <source>
        <dbReference type="Proteomes" id="UP000002453"/>
    </source>
</evidence>
<dbReference type="KEGG" id="taf:THA_1324"/>
<dbReference type="PROSITE" id="PS51832">
    <property type="entry name" value="HD_GYP"/>
    <property type="match status" value="1"/>
</dbReference>
<dbReference type="InterPro" id="IPR001789">
    <property type="entry name" value="Sig_transdc_resp-reg_receiver"/>
</dbReference>
<evidence type="ECO:0000256" key="1">
    <source>
        <dbReference type="PROSITE-ProRule" id="PRU00169"/>
    </source>
</evidence>
<evidence type="ECO:0000313" key="4">
    <source>
        <dbReference type="EMBL" id="ACJ75769.1"/>
    </source>
</evidence>
<dbReference type="Pfam" id="PF13487">
    <property type="entry name" value="HD_5"/>
    <property type="match status" value="1"/>
</dbReference>
<dbReference type="InterPro" id="IPR003607">
    <property type="entry name" value="HD/PDEase_dom"/>
</dbReference>
<feature type="domain" description="Response regulatory" evidence="2">
    <location>
        <begin position="3"/>
        <end position="135"/>
    </location>
</feature>
<gene>
    <name evidence="4" type="ordered locus">THA_1324</name>
</gene>
<dbReference type="GO" id="GO:0000160">
    <property type="term" value="P:phosphorelay signal transduction system"/>
    <property type="evidence" value="ECO:0007669"/>
    <property type="project" value="InterPro"/>
</dbReference>
<dbReference type="CDD" id="cd00077">
    <property type="entry name" value="HDc"/>
    <property type="match status" value="1"/>
</dbReference>
<dbReference type="InterPro" id="IPR037522">
    <property type="entry name" value="HD_GYP_dom"/>
</dbReference>
<dbReference type="Gene3D" id="3.40.50.2300">
    <property type="match status" value="1"/>
</dbReference>
<dbReference type="eggNOG" id="COG0784">
    <property type="taxonomic scope" value="Bacteria"/>
</dbReference>
<dbReference type="Gene3D" id="1.10.3210.10">
    <property type="entry name" value="Hypothetical protein af1432"/>
    <property type="match status" value="1"/>
</dbReference>
<dbReference type="EMBL" id="CP001185">
    <property type="protein sequence ID" value="ACJ75769.1"/>
    <property type="molecule type" value="Genomic_DNA"/>
</dbReference>
<keyword evidence="1" id="KW-0597">Phosphoprotein</keyword>
<feature type="domain" description="HD-GYP" evidence="3">
    <location>
        <begin position="270"/>
        <end position="462"/>
    </location>
</feature>
<keyword evidence="5" id="KW-1185">Reference proteome</keyword>
<dbReference type="InterPro" id="IPR052020">
    <property type="entry name" value="Cyclic_di-GMP/3'3'-cGAMP_PDE"/>
</dbReference>
<dbReference type="InterPro" id="IPR011006">
    <property type="entry name" value="CheY-like_superfamily"/>
</dbReference>
<name>B7ICP2_THEAB</name>
<dbReference type="PROSITE" id="PS50110">
    <property type="entry name" value="RESPONSE_REGULATORY"/>
    <property type="match status" value="1"/>
</dbReference>
<feature type="modified residue" description="4-aspartylphosphate" evidence="1">
    <location>
        <position position="57"/>
    </location>
</feature>
<accession>B7ICP2</accession>
<dbReference type="PANTHER" id="PTHR45228">
    <property type="entry name" value="CYCLIC DI-GMP PHOSPHODIESTERASE TM_0186-RELATED"/>
    <property type="match status" value="1"/>
</dbReference>
<dbReference type="STRING" id="484019.THA_1324"/>
<organism evidence="4 5">
    <name type="scientific">Thermosipho africanus (strain TCF52B)</name>
    <dbReference type="NCBI Taxonomy" id="484019"/>
    <lineage>
        <taxon>Bacteria</taxon>
        <taxon>Thermotogati</taxon>
        <taxon>Thermotogota</taxon>
        <taxon>Thermotogae</taxon>
        <taxon>Thermotogales</taxon>
        <taxon>Fervidobacteriaceae</taxon>
        <taxon>Thermosipho</taxon>
    </lineage>
</organism>
<protein>
    <submittedName>
        <fullName evidence="4">HD domain protein</fullName>
    </submittedName>
</protein>
<sequence length="462" mass="53367">MNKIMIIDDDEFVHKYIDEVLSKECEYEIETIHAFSEKQASKLIEKFKDDISVFFIDVFMENDNSGLVLVDLIRNHLSLRKPRIILATSYKEFVEKKHDISDFDISFFMDKQYMDEFMVKHTFLIAIKSYIEIVTLENTIKSLQKIIELSRNKEKFDNILKFLKFMLYEAINLLRFSSNIGIEGFVTLNGIVYAATPKFEEYLNVPLSKVNFTFFPESTIYFEKELAKDLSIKVYIISNIKLKEINKHLVSLFLEEITNSYSSNYYSNLYSQTQKELLAKLLSAIEASSGETGEHVTRVGKIAKILASKINYSQIDEIEIAASIHDLGKIAIPDSILNKPGKLDDEEYAIIKEHPIIGYNILENSTSKILKLAAVICLQHHENWDGSGYPYGLEKEQIDISARITSIADVFDALVSDRIYRKALPLNKALEIIKKERGKKFDPNLVDIFFENLDEILEIYKE</sequence>
<dbReference type="AlphaFoldDB" id="B7ICP2"/>
<dbReference type="PANTHER" id="PTHR45228:SF9">
    <property type="entry name" value="3'3'-CGAMP-SPECIFIC PHOSPHODIESTERASE 2"/>
    <property type="match status" value="1"/>
</dbReference>
<dbReference type="SUPFAM" id="SSF109604">
    <property type="entry name" value="HD-domain/PDEase-like"/>
    <property type="match status" value="1"/>
</dbReference>